<dbReference type="InterPro" id="IPR036820">
    <property type="entry name" value="Archease_dom_sf"/>
</dbReference>
<dbReference type="OrthoDB" id="2190767at2759"/>
<dbReference type="SUPFAM" id="SSF69819">
    <property type="entry name" value="MTH1598-like"/>
    <property type="match status" value="1"/>
</dbReference>
<dbReference type="Gene3D" id="3.55.10.10">
    <property type="entry name" value="Archease domain"/>
    <property type="match status" value="1"/>
</dbReference>
<comment type="caution">
    <text evidence="1">The sequence shown here is derived from an EMBL/GenBank/DDBJ whole genome shotgun (WGS) entry which is preliminary data.</text>
</comment>
<accession>A0A812RPJ6</accession>
<gene>
    <name evidence="1" type="ORF">SNEC2469_LOCUS12283</name>
</gene>
<evidence type="ECO:0000313" key="2">
    <source>
        <dbReference type="Proteomes" id="UP000601435"/>
    </source>
</evidence>
<organism evidence="1 2">
    <name type="scientific">Symbiodinium necroappetens</name>
    <dbReference type="NCBI Taxonomy" id="1628268"/>
    <lineage>
        <taxon>Eukaryota</taxon>
        <taxon>Sar</taxon>
        <taxon>Alveolata</taxon>
        <taxon>Dinophyceae</taxon>
        <taxon>Suessiales</taxon>
        <taxon>Symbiodiniaceae</taxon>
        <taxon>Symbiodinium</taxon>
    </lineage>
</organism>
<keyword evidence="2" id="KW-1185">Reference proteome</keyword>
<evidence type="ECO:0000313" key="1">
    <source>
        <dbReference type="EMBL" id="CAE7445653.1"/>
    </source>
</evidence>
<sequence length="56" mass="6413">MDLRKHEQGTEIKAITMHMMKILAPDFILTEEGRGSRDADGQMSDFPFEAYVLLDI</sequence>
<dbReference type="AlphaFoldDB" id="A0A812RPJ6"/>
<reference evidence="1" key="1">
    <citation type="submission" date="2021-02" db="EMBL/GenBank/DDBJ databases">
        <authorList>
            <person name="Dougan E. K."/>
            <person name="Rhodes N."/>
            <person name="Thang M."/>
            <person name="Chan C."/>
        </authorList>
    </citation>
    <scope>NUCLEOTIDE SEQUENCE</scope>
</reference>
<dbReference type="EMBL" id="CAJNJA010019453">
    <property type="protein sequence ID" value="CAE7445653.1"/>
    <property type="molecule type" value="Genomic_DNA"/>
</dbReference>
<protein>
    <submittedName>
        <fullName evidence="1">Uncharacterized protein</fullName>
    </submittedName>
</protein>
<dbReference type="Proteomes" id="UP000601435">
    <property type="component" value="Unassembled WGS sequence"/>
</dbReference>
<proteinExistence type="predicted"/>
<name>A0A812RPJ6_9DINO</name>